<dbReference type="PANTHER" id="PTHR45792:SF2">
    <property type="entry name" value="DIACYLGLYCEROL LIPASE-BETA"/>
    <property type="match status" value="1"/>
</dbReference>
<evidence type="ECO:0000313" key="7">
    <source>
        <dbReference type="Proteomes" id="UP001208570"/>
    </source>
</evidence>
<keyword evidence="5" id="KW-1133">Transmembrane helix</keyword>
<dbReference type="GO" id="GO:0022008">
    <property type="term" value="P:neurogenesis"/>
    <property type="evidence" value="ECO:0007669"/>
    <property type="project" value="TreeGrafter"/>
</dbReference>
<organism evidence="6 7">
    <name type="scientific">Paralvinella palmiformis</name>
    <dbReference type="NCBI Taxonomy" id="53620"/>
    <lineage>
        <taxon>Eukaryota</taxon>
        <taxon>Metazoa</taxon>
        <taxon>Spiralia</taxon>
        <taxon>Lophotrochozoa</taxon>
        <taxon>Annelida</taxon>
        <taxon>Polychaeta</taxon>
        <taxon>Sedentaria</taxon>
        <taxon>Canalipalpata</taxon>
        <taxon>Terebellida</taxon>
        <taxon>Terebelliformia</taxon>
        <taxon>Alvinellidae</taxon>
        <taxon>Paralvinella</taxon>
    </lineage>
</organism>
<dbReference type="GO" id="GO:0046340">
    <property type="term" value="P:diacylglycerol catabolic process"/>
    <property type="evidence" value="ECO:0007669"/>
    <property type="project" value="TreeGrafter"/>
</dbReference>
<dbReference type="InterPro" id="IPR052214">
    <property type="entry name" value="DAG_Lipase-Related"/>
</dbReference>
<keyword evidence="1" id="KW-0378">Hydrolase</keyword>
<evidence type="ECO:0000256" key="5">
    <source>
        <dbReference type="SAM" id="Phobius"/>
    </source>
</evidence>
<accession>A0AAD9KAG7</accession>
<dbReference type="GO" id="GO:0004806">
    <property type="term" value="F:triacylglycerol lipase activity"/>
    <property type="evidence" value="ECO:0007669"/>
    <property type="project" value="TreeGrafter"/>
</dbReference>
<dbReference type="Proteomes" id="UP001208570">
    <property type="component" value="Unassembled WGS sequence"/>
</dbReference>
<gene>
    <name evidence="6" type="ORF">LSH36_26g07138</name>
</gene>
<keyword evidence="3" id="KW-0443">Lipid metabolism</keyword>
<keyword evidence="5" id="KW-0812">Transmembrane</keyword>
<dbReference type="PANTHER" id="PTHR45792">
    <property type="entry name" value="DIACYLGLYCEROL LIPASE HOMOLOG-RELATED"/>
    <property type="match status" value="1"/>
</dbReference>
<feature type="transmembrane region" description="Helical" evidence="5">
    <location>
        <begin position="57"/>
        <end position="78"/>
    </location>
</feature>
<feature type="transmembrane region" description="Helical" evidence="5">
    <location>
        <begin position="98"/>
        <end position="120"/>
    </location>
</feature>
<feature type="compositionally biased region" description="Polar residues" evidence="4">
    <location>
        <begin position="284"/>
        <end position="301"/>
    </location>
</feature>
<evidence type="ECO:0000256" key="4">
    <source>
        <dbReference type="SAM" id="MobiDB-lite"/>
    </source>
</evidence>
<feature type="transmembrane region" description="Helical" evidence="5">
    <location>
        <begin position="132"/>
        <end position="155"/>
    </location>
</feature>
<evidence type="ECO:0000313" key="6">
    <source>
        <dbReference type="EMBL" id="KAK2167571.1"/>
    </source>
</evidence>
<feature type="region of interest" description="Disordered" evidence="4">
    <location>
        <begin position="255"/>
        <end position="303"/>
    </location>
</feature>
<dbReference type="GO" id="GO:0019369">
    <property type="term" value="P:arachidonate metabolic process"/>
    <property type="evidence" value="ECO:0007669"/>
    <property type="project" value="TreeGrafter"/>
</dbReference>
<evidence type="ECO:0000256" key="2">
    <source>
        <dbReference type="ARBA" id="ARBA00022963"/>
    </source>
</evidence>
<dbReference type="EMBL" id="JAODUP010000026">
    <property type="protein sequence ID" value="KAK2167571.1"/>
    <property type="molecule type" value="Genomic_DNA"/>
</dbReference>
<dbReference type="GO" id="GO:0005886">
    <property type="term" value="C:plasma membrane"/>
    <property type="evidence" value="ECO:0007669"/>
    <property type="project" value="TreeGrafter"/>
</dbReference>
<evidence type="ECO:0000256" key="1">
    <source>
        <dbReference type="ARBA" id="ARBA00022801"/>
    </source>
</evidence>
<reference evidence="6" key="1">
    <citation type="journal article" date="2023" name="Mol. Biol. Evol.">
        <title>Third-Generation Sequencing Reveals the Adaptive Role of the Epigenome in Three Deep-Sea Polychaetes.</title>
        <authorList>
            <person name="Perez M."/>
            <person name="Aroh O."/>
            <person name="Sun Y."/>
            <person name="Lan Y."/>
            <person name="Juniper S.K."/>
            <person name="Young C.R."/>
            <person name="Angers B."/>
            <person name="Qian P.Y."/>
        </authorList>
    </citation>
    <scope>NUCLEOTIDE SEQUENCE</scope>
    <source>
        <strain evidence="6">P08H-3</strain>
    </source>
</reference>
<sequence length="417" mass="47499">MPALKVFRRRWYLGSDDLVYSSLLELTIRILWLVALMAVYFIQLDQNTCSDGYKIKLFYVGTMIFLAIYTAINVAIATTSAHGSIMDVHPRRHVVTLLYIKFAVFIPEVVWAILATWWIFNLAVDCGPVTILLAKAAVITEWIIIVCLLTSVYLICRFMCCCLHHDENRADAFEEVATLLTLFFHGRDLVLTDILAGVILLSAKQRYDRQMNFNPIMDVSEADTLRIRRCYRLDYQGISITEKDGHHINTNNIHTDIGIDPGQNNVGISDSRKDHHSGNDSGADIQTESRTFSENSVNAGQESRFYVESEKTRLYDRKDRHVPDYGTSASEDRTQFRQTESIPHLVRGGSVVSTTDSWMSNESELCPGFTPPRGPQKWMTLENAAYYLRYATAIYGSSNYAGCYNCSDRIPLCRKYR</sequence>
<proteinExistence type="predicted"/>
<dbReference type="AlphaFoldDB" id="A0AAD9KAG7"/>
<evidence type="ECO:0000256" key="3">
    <source>
        <dbReference type="ARBA" id="ARBA00023098"/>
    </source>
</evidence>
<keyword evidence="2" id="KW-0442">Lipid degradation</keyword>
<name>A0AAD9KAG7_9ANNE</name>
<dbReference type="GO" id="GO:0005737">
    <property type="term" value="C:cytoplasm"/>
    <property type="evidence" value="ECO:0007669"/>
    <property type="project" value="TreeGrafter"/>
</dbReference>
<comment type="caution">
    <text evidence="6">The sequence shown here is derived from an EMBL/GenBank/DDBJ whole genome shotgun (WGS) entry which is preliminary data.</text>
</comment>
<keyword evidence="7" id="KW-1185">Reference proteome</keyword>
<protein>
    <submittedName>
        <fullName evidence="6">Uncharacterized protein</fullName>
    </submittedName>
</protein>
<feature type="transmembrane region" description="Helical" evidence="5">
    <location>
        <begin position="20"/>
        <end position="42"/>
    </location>
</feature>
<keyword evidence="5" id="KW-0472">Membrane</keyword>